<feature type="transmembrane region" description="Helical" evidence="3">
    <location>
        <begin position="292"/>
        <end position="314"/>
    </location>
</feature>
<keyword evidence="2" id="KW-1015">Disulfide bond</keyword>
<gene>
    <name evidence="5" type="ORF">DPMN_101277</name>
</gene>
<dbReference type="NCBIfam" id="TIGR00805">
    <property type="entry name" value="oat"/>
    <property type="match status" value="1"/>
</dbReference>
<comment type="caution">
    <text evidence="5">The sequence shown here is derived from an EMBL/GenBank/DDBJ whole genome shotgun (WGS) entry which is preliminary data.</text>
</comment>
<dbReference type="GO" id="GO:0006811">
    <property type="term" value="P:monoatomic ion transport"/>
    <property type="evidence" value="ECO:0007669"/>
    <property type="project" value="UniProtKB-KW"/>
</dbReference>
<keyword evidence="3" id="KW-0812">Transmembrane</keyword>
<evidence type="ECO:0000256" key="3">
    <source>
        <dbReference type="RuleBase" id="RU362056"/>
    </source>
</evidence>
<dbReference type="Pfam" id="PF03137">
    <property type="entry name" value="OATP"/>
    <property type="match status" value="1"/>
</dbReference>
<proteinExistence type="inferred from homology"/>
<dbReference type="PROSITE" id="PS50850">
    <property type="entry name" value="MFS"/>
    <property type="match status" value="1"/>
</dbReference>
<name>A0A9D4LIT8_DREPO</name>
<accession>A0A9D4LIT8</accession>
<feature type="transmembrane region" description="Helical" evidence="3">
    <location>
        <begin position="139"/>
        <end position="164"/>
    </location>
</feature>
<comment type="similarity">
    <text evidence="3">Belongs to the organo anion transporter (TC 2.A.60) family.</text>
</comment>
<reference evidence="5" key="2">
    <citation type="submission" date="2020-11" db="EMBL/GenBank/DDBJ databases">
        <authorList>
            <person name="McCartney M.A."/>
            <person name="Auch B."/>
            <person name="Kono T."/>
            <person name="Mallez S."/>
            <person name="Becker A."/>
            <person name="Gohl D.M."/>
            <person name="Silverstein K.A.T."/>
            <person name="Koren S."/>
            <person name="Bechman K.B."/>
            <person name="Herman A."/>
            <person name="Abrahante J.E."/>
            <person name="Garbe J."/>
        </authorList>
    </citation>
    <scope>NUCLEOTIDE SEQUENCE</scope>
    <source>
        <strain evidence="5">Duluth1</strain>
        <tissue evidence="5">Whole animal</tissue>
    </source>
</reference>
<dbReference type="GO" id="GO:0043252">
    <property type="term" value="P:sodium-independent organic anion transport"/>
    <property type="evidence" value="ECO:0007669"/>
    <property type="project" value="TreeGrafter"/>
</dbReference>
<keyword evidence="3" id="KW-0813">Transport</keyword>
<dbReference type="PANTHER" id="PTHR11388:SF100">
    <property type="entry name" value="SOLUTE CARRIER ORGANIC ANION TRANSPORTER FAMILY MEMBER 4A1"/>
    <property type="match status" value="1"/>
</dbReference>
<evidence type="ECO:0000313" key="5">
    <source>
        <dbReference type="EMBL" id="KAH3858649.1"/>
    </source>
</evidence>
<feature type="transmembrane region" description="Helical" evidence="3">
    <location>
        <begin position="533"/>
        <end position="556"/>
    </location>
</feature>
<dbReference type="Proteomes" id="UP000828390">
    <property type="component" value="Unassembled WGS sequence"/>
</dbReference>
<dbReference type="InterPro" id="IPR020846">
    <property type="entry name" value="MFS_dom"/>
</dbReference>
<keyword evidence="3" id="KW-0406">Ion transport</keyword>
<reference evidence="5" key="1">
    <citation type="journal article" date="2019" name="bioRxiv">
        <title>The Genome of the Zebra Mussel, Dreissena polymorpha: A Resource for Invasive Species Research.</title>
        <authorList>
            <person name="McCartney M.A."/>
            <person name="Auch B."/>
            <person name="Kono T."/>
            <person name="Mallez S."/>
            <person name="Zhang Y."/>
            <person name="Obille A."/>
            <person name="Becker A."/>
            <person name="Abrahante J.E."/>
            <person name="Garbe J."/>
            <person name="Badalamenti J.P."/>
            <person name="Herman A."/>
            <person name="Mangelson H."/>
            <person name="Liachko I."/>
            <person name="Sullivan S."/>
            <person name="Sone E.D."/>
            <person name="Koren S."/>
            <person name="Silverstein K.A.T."/>
            <person name="Beckman K.B."/>
            <person name="Gohl D.M."/>
        </authorList>
    </citation>
    <scope>NUCLEOTIDE SEQUENCE</scope>
    <source>
        <strain evidence="5">Duluth1</strain>
        <tissue evidence="5">Whole animal</tissue>
    </source>
</reference>
<protein>
    <recommendedName>
        <fullName evidence="3">Solute carrier organic anion transporter family member</fullName>
    </recommendedName>
</protein>
<feature type="transmembrane region" description="Helical" evidence="3">
    <location>
        <begin position="370"/>
        <end position="389"/>
    </location>
</feature>
<dbReference type="AlphaFoldDB" id="A0A9D4LIT8"/>
<dbReference type="GO" id="GO:0016323">
    <property type="term" value="C:basolateral plasma membrane"/>
    <property type="evidence" value="ECO:0007669"/>
    <property type="project" value="TreeGrafter"/>
</dbReference>
<feature type="transmembrane region" description="Helical" evidence="3">
    <location>
        <begin position="227"/>
        <end position="248"/>
    </location>
</feature>
<feature type="transmembrane region" description="Helical" evidence="3">
    <location>
        <begin position="176"/>
        <end position="197"/>
    </location>
</feature>
<sequence>MNTIKVHVFWQCVFCFFEGFIVNGVINVVLVALEKRYSLPSSRSGLIASANDFGSIICSVLFGYFGEKRHKPRLMGTGILLMAAGSLVFSLPHFIGEAYKYKVSADVNASTNICHLDDNVTDTCSTRAAADDTIANSVVMYYGLLMVGNILLGIGAAPMFTIGLSYIDENCKAKLTALYIGWTFSSAAVGVAAGYVVGGQTLSLFVDIDKVDPASVPLTPADPQWVGAWWIAPLIATLGFLAVAFPIYGYPKRLPSYKEVQKARASEAHGGNDELTAKVNFGKSWKDFPKSIWFLVTNPTYVFICFGAAVEALIIGGMATFGAKLIQEKFNVDITYAGTVMGIITIPGSGGGMLLGGYLVKRFNLKCRGIIRMCAAFMVAACLCGPFMLAQCPNDPVYGMDSPYMQGSPASGLVSGCNELCGCTTEGFEPLCAQGIIFFSPCHAGCTDSITIDGKKTYANCSCLANATTALSTNTSPSDVTSFQPGKCSGSCPWLYVFCAMFLVTMVLTFATMSPGVAALFRCVPDNQRSIGIGVNLLFVRLVGTTTGPVILGAIIDSTCTIWQDTCGTRGSCWMYDKSAMGTRIVLWFMGLKVAGCLLFLIASIVYKPPPTEEKVVTIETVATVEHFNGVANSDNGNIFIRSRDSTRL</sequence>
<feature type="transmembrane region" description="Helical" evidence="3">
    <location>
        <begin position="494"/>
        <end position="521"/>
    </location>
</feature>
<dbReference type="SUPFAM" id="SSF103473">
    <property type="entry name" value="MFS general substrate transporter"/>
    <property type="match status" value="1"/>
</dbReference>
<evidence type="ECO:0000313" key="6">
    <source>
        <dbReference type="Proteomes" id="UP000828390"/>
    </source>
</evidence>
<dbReference type="InterPro" id="IPR036259">
    <property type="entry name" value="MFS_trans_sf"/>
</dbReference>
<comment type="subcellular location">
    <subcellularLocation>
        <location evidence="3">Cell membrane</location>
        <topology evidence="3">Multi-pass membrane protein</topology>
    </subcellularLocation>
    <subcellularLocation>
        <location evidence="1">Membrane</location>
        <topology evidence="1">Multi-pass membrane protein</topology>
    </subcellularLocation>
</comment>
<keyword evidence="3" id="KW-0472">Membrane</keyword>
<evidence type="ECO:0000256" key="2">
    <source>
        <dbReference type="ARBA" id="ARBA00023157"/>
    </source>
</evidence>
<dbReference type="Gene3D" id="1.20.1250.20">
    <property type="entry name" value="MFS general substrate transporter like domains"/>
    <property type="match status" value="2"/>
</dbReference>
<feature type="transmembrane region" description="Helical" evidence="3">
    <location>
        <begin position="12"/>
        <end position="33"/>
    </location>
</feature>
<organism evidence="5 6">
    <name type="scientific">Dreissena polymorpha</name>
    <name type="common">Zebra mussel</name>
    <name type="synonym">Mytilus polymorpha</name>
    <dbReference type="NCBI Taxonomy" id="45954"/>
    <lineage>
        <taxon>Eukaryota</taxon>
        <taxon>Metazoa</taxon>
        <taxon>Spiralia</taxon>
        <taxon>Lophotrochozoa</taxon>
        <taxon>Mollusca</taxon>
        <taxon>Bivalvia</taxon>
        <taxon>Autobranchia</taxon>
        <taxon>Heteroconchia</taxon>
        <taxon>Euheterodonta</taxon>
        <taxon>Imparidentia</taxon>
        <taxon>Neoheterodontei</taxon>
        <taxon>Myida</taxon>
        <taxon>Dreissenoidea</taxon>
        <taxon>Dreissenidae</taxon>
        <taxon>Dreissena</taxon>
    </lineage>
</organism>
<feature type="transmembrane region" description="Helical" evidence="3">
    <location>
        <begin position="45"/>
        <end position="65"/>
    </location>
</feature>
<dbReference type="EMBL" id="JAIWYP010000003">
    <property type="protein sequence ID" value="KAH3858649.1"/>
    <property type="molecule type" value="Genomic_DNA"/>
</dbReference>
<dbReference type="PANTHER" id="PTHR11388">
    <property type="entry name" value="ORGANIC ANION TRANSPORTER"/>
    <property type="match status" value="1"/>
</dbReference>
<evidence type="ECO:0000256" key="1">
    <source>
        <dbReference type="ARBA" id="ARBA00004141"/>
    </source>
</evidence>
<evidence type="ECO:0000259" key="4">
    <source>
        <dbReference type="PROSITE" id="PS50850"/>
    </source>
</evidence>
<keyword evidence="3" id="KW-1133">Transmembrane helix</keyword>
<feature type="transmembrane region" description="Helical" evidence="3">
    <location>
        <begin position="585"/>
        <end position="607"/>
    </location>
</feature>
<feature type="transmembrane region" description="Helical" evidence="3">
    <location>
        <begin position="334"/>
        <end position="358"/>
    </location>
</feature>
<dbReference type="InterPro" id="IPR004156">
    <property type="entry name" value="OATP"/>
</dbReference>
<dbReference type="GO" id="GO:0015347">
    <property type="term" value="F:sodium-independent organic anion transmembrane transporter activity"/>
    <property type="evidence" value="ECO:0007669"/>
    <property type="project" value="TreeGrafter"/>
</dbReference>
<feature type="transmembrane region" description="Helical" evidence="3">
    <location>
        <begin position="77"/>
        <end position="95"/>
    </location>
</feature>
<keyword evidence="6" id="KW-1185">Reference proteome</keyword>
<feature type="domain" description="Major facilitator superfamily (MFS) profile" evidence="4">
    <location>
        <begin position="1"/>
        <end position="608"/>
    </location>
</feature>